<comment type="caution">
    <text evidence="1">The sequence shown here is derived from an EMBL/GenBank/DDBJ whole genome shotgun (WGS) entry which is preliminary data.</text>
</comment>
<gene>
    <name evidence="1" type="ORF">EJD97_022968</name>
</gene>
<evidence type="ECO:0008006" key="2">
    <source>
        <dbReference type="Google" id="ProtNLM"/>
    </source>
</evidence>
<organism evidence="1">
    <name type="scientific">Solanum chilense</name>
    <name type="common">Tomato</name>
    <name type="synonym">Lycopersicon chilense</name>
    <dbReference type="NCBI Taxonomy" id="4083"/>
    <lineage>
        <taxon>Eukaryota</taxon>
        <taxon>Viridiplantae</taxon>
        <taxon>Streptophyta</taxon>
        <taxon>Embryophyta</taxon>
        <taxon>Tracheophyta</taxon>
        <taxon>Spermatophyta</taxon>
        <taxon>Magnoliopsida</taxon>
        <taxon>eudicotyledons</taxon>
        <taxon>Gunneridae</taxon>
        <taxon>Pentapetalae</taxon>
        <taxon>asterids</taxon>
        <taxon>lamiids</taxon>
        <taxon>Solanales</taxon>
        <taxon>Solanaceae</taxon>
        <taxon>Solanoideae</taxon>
        <taxon>Solaneae</taxon>
        <taxon>Solanum</taxon>
        <taxon>Solanum subgen. Lycopersicon</taxon>
    </lineage>
</organism>
<proteinExistence type="predicted"/>
<dbReference type="EMBL" id="RXGB01000734">
    <property type="protein sequence ID" value="TMX01968.1"/>
    <property type="molecule type" value="Genomic_DNA"/>
</dbReference>
<name>A0A6N2C6E7_SOLCI</name>
<reference evidence="1" key="1">
    <citation type="submission" date="2019-05" db="EMBL/GenBank/DDBJ databases">
        <title>The de novo reference genome and transcriptome assemblies of the wild tomato species Solanum chilense.</title>
        <authorList>
            <person name="Stam R."/>
            <person name="Nosenko T."/>
            <person name="Hoerger A.C."/>
            <person name="Stephan W."/>
            <person name="Seidel M.A."/>
            <person name="Kuhn J.M.M."/>
            <person name="Haberer G."/>
            <person name="Tellier A."/>
        </authorList>
    </citation>
    <scope>NUCLEOTIDE SEQUENCE</scope>
    <source>
        <tissue evidence="1">Mature leaves</tissue>
    </source>
</reference>
<accession>A0A6N2C6E7</accession>
<protein>
    <recommendedName>
        <fullName evidence="2">RNase III domain-containing protein</fullName>
    </recommendedName>
</protein>
<dbReference type="AlphaFoldDB" id="A0A6N2C6E7"/>
<sequence>MNAAPIKSIGSSTAYCYWQNILDLENLMNSKVYTYCSESVRRNLGIHYHMCIPRIYKIVDINDNYPPFNSSLHEHILHASPNLQRQICYTVENFEKLNILSTFGWESETTFLNVVGDVVRYFIGAIFVNSRFEIDI</sequence>
<evidence type="ECO:0000313" key="1">
    <source>
        <dbReference type="EMBL" id="TMX01968.1"/>
    </source>
</evidence>